<proteinExistence type="predicted"/>
<accession>A0ABT2SD69</accession>
<dbReference type="RefSeq" id="WP_262623693.1">
    <property type="nucleotide sequence ID" value="NZ_JAOQKI010000008.1"/>
</dbReference>
<dbReference type="EMBL" id="JAOQKI010000008">
    <property type="protein sequence ID" value="MCU6716976.1"/>
    <property type="molecule type" value="Genomic_DNA"/>
</dbReference>
<name>A0ABT2SD69_9FIRM</name>
<sequence>MYPIGAYIVKSTNGVCKIKDIVNPDFVADSNKLYYQANLSEEKDAPGAGKENNYSRWTLF</sequence>
<gene>
    <name evidence="1" type="ORF">OCV43_06760</name>
</gene>
<dbReference type="Gene3D" id="2.40.10.170">
    <property type="match status" value="1"/>
</dbReference>
<protein>
    <submittedName>
        <fullName evidence="1">Uncharacterized protein</fullName>
    </submittedName>
</protein>
<reference evidence="1 2" key="1">
    <citation type="journal article" date="2021" name="ISME Commun">
        <title>Automated analysis of genomic sequences facilitates high-throughput and comprehensive description of bacteria.</title>
        <authorList>
            <person name="Hitch T.C.A."/>
        </authorList>
    </citation>
    <scope>NUCLEOTIDE SEQUENCE [LARGE SCALE GENOMIC DNA]</scope>
    <source>
        <strain evidence="1 2">Sanger_19</strain>
    </source>
</reference>
<keyword evidence="2" id="KW-1185">Reference proteome</keyword>
<evidence type="ECO:0000313" key="2">
    <source>
        <dbReference type="Proteomes" id="UP001209666"/>
    </source>
</evidence>
<comment type="caution">
    <text evidence="1">The sequence shown here is derived from an EMBL/GenBank/DDBJ whole genome shotgun (WGS) entry which is preliminary data.</text>
</comment>
<organism evidence="1 2">
    <name type="scientific">Roseburia amylophila</name>
    <dbReference type="NCBI Taxonomy" id="2981794"/>
    <lineage>
        <taxon>Bacteria</taxon>
        <taxon>Bacillati</taxon>
        <taxon>Bacillota</taxon>
        <taxon>Clostridia</taxon>
        <taxon>Lachnospirales</taxon>
        <taxon>Lachnospiraceae</taxon>
        <taxon>Roseburia</taxon>
    </lineage>
</organism>
<evidence type="ECO:0000313" key="1">
    <source>
        <dbReference type="EMBL" id="MCU6716976.1"/>
    </source>
</evidence>
<dbReference type="Proteomes" id="UP001209666">
    <property type="component" value="Unassembled WGS sequence"/>
</dbReference>